<dbReference type="NCBIfam" id="TIGR00278">
    <property type="entry name" value="membrane protein insertion efficiency factor YidD"/>
    <property type="match status" value="1"/>
</dbReference>
<keyword evidence="3" id="KW-1185">Reference proteome</keyword>
<dbReference type="PANTHER" id="PTHR33383:SF1">
    <property type="entry name" value="MEMBRANE PROTEIN INSERTION EFFICIENCY FACTOR-RELATED"/>
    <property type="match status" value="1"/>
</dbReference>
<dbReference type="HAMAP" id="MF_00386">
    <property type="entry name" value="UPF0161_YidD"/>
    <property type="match status" value="1"/>
</dbReference>
<proteinExistence type="inferred from homology"/>
<evidence type="ECO:0000313" key="2">
    <source>
        <dbReference type="EMBL" id="PKR78732.1"/>
    </source>
</evidence>
<protein>
    <recommendedName>
        <fullName evidence="1">Putative membrane protein insertion efficiency factor</fullName>
    </recommendedName>
</protein>
<dbReference type="GO" id="GO:0005886">
    <property type="term" value="C:plasma membrane"/>
    <property type="evidence" value="ECO:0007669"/>
    <property type="project" value="UniProtKB-SubCell"/>
</dbReference>
<comment type="subcellular location">
    <subcellularLocation>
        <location evidence="1">Cell membrane</location>
        <topology evidence="1">Peripheral membrane protein</topology>
        <orientation evidence="1">Cytoplasmic side</orientation>
    </subcellularLocation>
</comment>
<comment type="similarity">
    <text evidence="1">Belongs to the UPF0161 family.</text>
</comment>
<sequence>MKKIFILLIRGYQKFISPMLGPSCRFHPTCSQYSLTSFERFGVFKGLYLSIKRILKCHPFHPGGFDPVPEKKKNQNSH</sequence>
<comment type="function">
    <text evidence="1">Could be involved in insertion of integral membrane proteins into the membrane.</text>
</comment>
<name>A0A2I0QWM7_9BACI</name>
<dbReference type="InterPro" id="IPR002696">
    <property type="entry name" value="Membr_insert_effic_factor_YidD"/>
</dbReference>
<dbReference type="Proteomes" id="UP000243524">
    <property type="component" value="Unassembled WGS sequence"/>
</dbReference>
<organism evidence="2 3">
    <name type="scientific">Halalkalibacillus sediminis</name>
    <dbReference type="NCBI Taxonomy" id="2018042"/>
    <lineage>
        <taxon>Bacteria</taxon>
        <taxon>Bacillati</taxon>
        <taxon>Bacillota</taxon>
        <taxon>Bacilli</taxon>
        <taxon>Bacillales</taxon>
        <taxon>Bacillaceae</taxon>
        <taxon>Halalkalibacillus</taxon>
    </lineage>
</organism>
<dbReference type="Pfam" id="PF01809">
    <property type="entry name" value="YidD"/>
    <property type="match status" value="1"/>
</dbReference>
<dbReference type="PANTHER" id="PTHR33383">
    <property type="entry name" value="MEMBRANE PROTEIN INSERTION EFFICIENCY FACTOR-RELATED"/>
    <property type="match status" value="1"/>
</dbReference>
<dbReference type="OrthoDB" id="9801753at2"/>
<evidence type="ECO:0000256" key="1">
    <source>
        <dbReference type="HAMAP-Rule" id="MF_00386"/>
    </source>
</evidence>
<dbReference type="SMART" id="SM01234">
    <property type="entry name" value="Haemolytic"/>
    <property type="match status" value="1"/>
</dbReference>
<dbReference type="RefSeq" id="WP_101330475.1">
    <property type="nucleotide sequence ID" value="NZ_PJNH01000001.1"/>
</dbReference>
<accession>A0A2I0QWM7</accession>
<reference evidence="2 3" key="1">
    <citation type="submission" date="2017-06" db="EMBL/GenBank/DDBJ databases">
        <title>the draft geome sequence of Illustriluteabacillus marina B3227.</title>
        <authorList>
            <person name="He R.-H."/>
            <person name="Du Z.-J."/>
        </authorList>
    </citation>
    <scope>NUCLEOTIDE SEQUENCE [LARGE SCALE GENOMIC DNA]</scope>
    <source>
        <strain evidence="2 3">B3227</strain>
    </source>
</reference>
<dbReference type="AlphaFoldDB" id="A0A2I0QWM7"/>
<comment type="caution">
    <text evidence="2">The sequence shown here is derived from an EMBL/GenBank/DDBJ whole genome shotgun (WGS) entry which is preliminary data.</text>
</comment>
<keyword evidence="1" id="KW-1003">Cell membrane</keyword>
<gene>
    <name evidence="2" type="ORF">CEY16_02955</name>
</gene>
<keyword evidence="1" id="KW-0472">Membrane</keyword>
<dbReference type="EMBL" id="PJNH01000001">
    <property type="protein sequence ID" value="PKR78732.1"/>
    <property type="molecule type" value="Genomic_DNA"/>
</dbReference>
<evidence type="ECO:0000313" key="3">
    <source>
        <dbReference type="Proteomes" id="UP000243524"/>
    </source>
</evidence>